<evidence type="ECO:0000313" key="6">
    <source>
        <dbReference type="EMBL" id="RPD42110.1"/>
    </source>
</evidence>
<accession>A0A3N4MPU2</accession>
<evidence type="ECO:0000256" key="3">
    <source>
        <dbReference type="PROSITE-ProRule" id="PRU00339"/>
    </source>
</evidence>
<dbReference type="Pfam" id="PF07719">
    <property type="entry name" value="TPR_2"/>
    <property type="match status" value="1"/>
</dbReference>
<dbReference type="Pfam" id="PF00144">
    <property type="entry name" value="Beta-lactamase"/>
    <property type="match status" value="1"/>
</dbReference>
<dbReference type="PANTHER" id="PTHR43283:SF18">
    <property type="match status" value="1"/>
</dbReference>
<dbReference type="GO" id="GO:0016787">
    <property type="term" value="F:hydrolase activity"/>
    <property type="evidence" value="ECO:0007669"/>
    <property type="project" value="UniProtKB-KW"/>
</dbReference>
<evidence type="ECO:0000313" key="7">
    <source>
        <dbReference type="Proteomes" id="UP000279089"/>
    </source>
</evidence>
<dbReference type="OrthoDB" id="1357763at2"/>
<feature type="signal peptide" evidence="4">
    <location>
        <begin position="1"/>
        <end position="20"/>
    </location>
</feature>
<evidence type="ECO:0000256" key="1">
    <source>
        <dbReference type="ARBA" id="ARBA00022737"/>
    </source>
</evidence>
<dbReference type="InterPro" id="IPR001466">
    <property type="entry name" value="Beta-lactam-related"/>
</dbReference>
<dbReference type="Proteomes" id="UP000279089">
    <property type="component" value="Unassembled WGS sequence"/>
</dbReference>
<keyword evidence="2 3" id="KW-0802">TPR repeat</keyword>
<protein>
    <submittedName>
        <fullName evidence="6">Serine hydrolase</fullName>
    </submittedName>
</protein>
<sequence>MMKTPLSVICLLLSAFCLRAQNPAVAKLEKDIPVLMKDAMIPGLTAALIENGQLVWTHSYGVSNSATGKPVTPATVFEAASLSKVVAAYGVLKLVDDGRLDLDLPLTKYLGNNYEVEDERIQLITARMVLSHSGGFPNWRPEGGKLTILFKPGERFQYSGEGFVMLSKVAELITGTEFNAYINKTVFEPLGMTSSSYNWETPFDSLLVYRHDWLGAPSRRWEGHGVNAAASLRTTIGDYSKFLIALLEGKGLKPATLKVMLSPQIGVDEKSPQVAWGLGVGLESTPGGKYAWHWGDQGDSKCYFTADLVKKNAILYFTNSRNGLTIATEMLNDGLGGEHPAVAWLGYDRYDPDAPALYADILQRGAAAALQAHHEKGKKFTEAKLNTIGYQLLRQKRVDDAIAVLEQNAADFPQSGNVWDSLAEAWMEKGNNSLAIEYYQKSLTLDPKNDNAVVQLKKLQGQGK</sequence>
<dbReference type="InterPro" id="IPR013105">
    <property type="entry name" value="TPR_2"/>
</dbReference>
<gene>
    <name evidence="6" type="ORF">EG028_08170</name>
</gene>
<evidence type="ECO:0000256" key="2">
    <source>
        <dbReference type="ARBA" id="ARBA00022803"/>
    </source>
</evidence>
<feature type="domain" description="Beta-lactamase-related" evidence="5">
    <location>
        <begin position="32"/>
        <end position="323"/>
    </location>
</feature>
<dbReference type="InterPro" id="IPR011990">
    <property type="entry name" value="TPR-like_helical_dom_sf"/>
</dbReference>
<evidence type="ECO:0000256" key="4">
    <source>
        <dbReference type="SAM" id="SignalP"/>
    </source>
</evidence>
<keyword evidence="6" id="KW-0378">Hydrolase</keyword>
<keyword evidence="7" id="KW-1185">Reference proteome</keyword>
<feature type="repeat" description="TPR" evidence="3">
    <location>
        <begin position="416"/>
        <end position="449"/>
    </location>
</feature>
<reference evidence="7" key="1">
    <citation type="submission" date="2018-11" db="EMBL/GenBank/DDBJ databases">
        <title>Chitinophaga lutea sp.nov., isolate from arsenic contaminated soil.</title>
        <authorList>
            <person name="Zong Y."/>
        </authorList>
    </citation>
    <scope>NUCLEOTIDE SEQUENCE [LARGE SCALE GENOMIC DNA]</scope>
    <source>
        <strain evidence="7">YLT18</strain>
    </source>
</reference>
<comment type="caution">
    <text evidence="6">The sequence shown here is derived from an EMBL/GenBank/DDBJ whole genome shotgun (WGS) entry which is preliminary data.</text>
</comment>
<keyword evidence="1" id="KW-0677">Repeat</keyword>
<dbReference type="InterPro" id="IPR012338">
    <property type="entry name" value="Beta-lactam/transpept-like"/>
</dbReference>
<name>A0A3N4MPU2_9BACT</name>
<dbReference type="SUPFAM" id="SSF56601">
    <property type="entry name" value="beta-lactamase/transpeptidase-like"/>
    <property type="match status" value="1"/>
</dbReference>
<organism evidence="6 7">
    <name type="scientific">Chitinophaga barathri</name>
    <dbReference type="NCBI Taxonomy" id="1647451"/>
    <lineage>
        <taxon>Bacteria</taxon>
        <taxon>Pseudomonadati</taxon>
        <taxon>Bacteroidota</taxon>
        <taxon>Chitinophagia</taxon>
        <taxon>Chitinophagales</taxon>
        <taxon>Chitinophagaceae</taxon>
        <taxon>Chitinophaga</taxon>
    </lineage>
</organism>
<dbReference type="PANTHER" id="PTHR43283">
    <property type="entry name" value="BETA-LACTAMASE-RELATED"/>
    <property type="match status" value="1"/>
</dbReference>
<dbReference type="SUPFAM" id="SSF48452">
    <property type="entry name" value="TPR-like"/>
    <property type="match status" value="1"/>
</dbReference>
<dbReference type="Gene3D" id="1.25.40.10">
    <property type="entry name" value="Tetratricopeptide repeat domain"/>
    <property type="match status" value="1"/>
</dbReference>
<dbReference type="InterPro" id="IPR050789">
    <property type="entry name" value="Diverse_Enzym_Activities"/>
</dbReference>
<dbReference type="InterPro" id="IPR019734">
    <property type="entry name" value="TPR_rpt"/>
</dbReference>
<proteinExistence type="predicted"/>
<dbReference type="SMART" id="SM00028">
    <property type="entry name" value="TPR"/>
    <property type="match status" value="1"/>
</dbReference>
<evidence type="ECO:0000259" key="5">
    <source>
        <dbReference type="Pfam" id="PF00144"/>
    </source>
</evidence>
<dbReference type="Gene3D" id="3.40.710.10">
    <property type="entry name" value="DD-peptidase/beta-lactamase superfamily"/>
    <property type="match status" value="1"/>
</dbReference>
<feature type="chain" id="PRO_5017977587" evidence="4">
    <location>
        <begin position="21"/>
        <end position="464"/>
    </location>
</feature>
<keyword evidence="4" id="KW-0732">Signal</keyword>
<dbReference type="AlphaFoldDB" id="A0A3N4MPU2"/>
<dbReference type="RefSeq" id="WP_120515086.1">
    <property type="nucleotide sequence ID" value="NZ_QXZY01000002.1"/>
</dbReference>
<dbReference type="EMBL" id="RMBX01000003">
    <property type="protein sequence ID" value="RPD42110.1"/>
    <property type="molecule type" value="Genomic_DNA"/>
</dbReference>
<dbReference type="PROSITE" id="PS50005">
    <property type="entry name" value="TPR"/>
    <property type="match status" value="1"/>
</dbReference>